<dbReference type="EMBL" id="SJOA01000014">
    <property type="protein sequence ID" value="TCB58107.1"/>
    <property type="molecule type" value="Genomic_DNA"/>
</dbReference>
<dbReference type="PANTHER" id="PTHR30469:SF15">
    <property type="entry name" value="HLYD FAMILY OF SECRETION PROTEINS"/>
    <property type="match status" value="1"/>
</dbReference>
<dbReference type="GO" id="GO:0015562">
    <property type="term" value="F:efflux transmembrane transporter activity"/>
    <property type="evidence" value="ECO:0007669"/>
    <property type="project" value="TreeGrafter"/>
</dbReference>
<accession>A0A4R0ELG6</accession>
<name>A0A4R0ELG6_9GAMM</name>
<evidence type="ECO:0000259" key="3">
    <source>
        <dbReference type="Pfam" id="PF25876"/>
    </source>
</evidence>
<dbReference type="RefSeq" id="WP_131271613.1">
    <property type="nucleotide sequence ID" value="NZ_SJOA01000014.1"/>
</dbReference>
<organism evidence="5 6">
    <name type="scientific">Acinetobacter terrae</name>
    <dbReference type="NCBI Taxonomy" id="2731247"/>
    <lineage>
        <taxon>Bacteria</taxon>
        <taxon>Pseudomonadati</taxon>
        <taxon>Pseudomonadota</taxon>
        <taxon>Gammaproteobacteria</taxon>
        <taxon>Moraxellales</taxon>
        <taxon>Moraxellaceae</taxon>
        <taxon>Acinetobacter</taxon>
        <taxon>Acinetobacter Taxon 24</taxon>
    </lineage>
</organism>
<dbReference type="Gene3D" id="2.40.30.170">
    <property type="match status" value="1"/>
</dbReference>
<reference evidence="5 6" key="1">
    <citation type="submission" date="2019-02" db="EMBL/GenBank/DDBJ databases">
        <title>High diversity of culturable Acinetobacter species in natural soil and water ecosystems.</title>
        <authorList>
            <person name="Radolfova-Krizova L."/>
            <person name="Nemec A."/>
        </authorList>
    </citation>
    <scope>NUCLEOTIDE SEQUENCE [LARGE SCALE GENOMIC DNA]</scope>
    <source>
        <strain evidence="5 6">ANC 4281</strain>
    </source>
</reference>
<dbReference type="Gene3D" id="1.10.287.470">
    <property type="entry name" value="Helix hairpin bin"/>
    <property type="match status" value="1"/>
</dbReference>
<dbReference type="Gene3D" id="2.40.420.20">
    <property type="match status" value="1"/>
</dbReference>
<comment type="caution">
    <text evidence="5">The sequence shown here is derived from an EMBL/GenBank/DDBJ whole genome shotgun (WGS) entry which is preliminary data.</text>
</comment>
<dbReference type="Pfam" id="PF25876">
    <property type="entry name" value="HH_MFP_RND"/>
    <property type="match status" value="1"/>
</dbReference>
<dbReference type="PANTHER" id="PTHR30469">
    <property type="entry name" value="MULTIDRUG RESISTANCE PROTEIN MDTA"/>
    <property type="match status" value="1"/>
</dbReference>
<comment type="similarity">
    <text evidence="1">Belongs to the membrane fusion protein (MFP) (TC 8.A.1) family.</text>
</comment>
<gene>
    <name evidence="5" type="ORF">E0H85_11490</name>
</gene>
<evidence type="ECO:0000256" key="2">
    <source>
        <dbReference type="SAM" id="Coils"/>
    </source>
</evidence>
<dbReference type="AlphaFoldDB" id="A0A4R0ELG6"/>
<evidence type="ECO:0000259" key="4">
    <source>
        <dbReference type="Pfam" id="PF25917"/>
    </source>
</evidence>
<protein>
    <submittedName>
        <fullName evidence="5">Efflux RND transporter periplasmic adaptor subunit</fullName>
    </submittedName>
</protein>
<dbReference type="Gene3D" id="2.40.50.100">
    <property type="match status" value="1"/>
</dbReference>
<evidence type="ECO:0000256" key="1">
    <source>
        <dbReference type="ARBA" id="ARBA00009477"/>
    </source>
</evidence>
<evidence type="ECO:0000313" key="6">
    <source>
        <dbReference type="Proteomes" id="UP000291380"/>
    </source>
</evidence>
<proteinExistence type="inferred from homology"/>
<evidence type="ECO:0000313" key="5">
    <source>
        <dbReference type="EMBL" id="TCB58107.1"/>
    </source>
</evidence>
<dbReference type="InterPro" id="IPR058624">
    <property type="entry name" value="MdtA-like_HH"/>
</dbReference>
<keyword evidence="2" id="KW-0175">Coiled coil</keyword>
<dbReference type="GO" id="GO:1990281">
    <property type="term" value="C:efflux pump complex"/>
    <property type="evidence" value="ECO:0007669"/>
    <property type="project" value="TreeGrafter"/>
</dbReference>
<dbReference type="PROSITE" id="PS51257">
    <property type="entry name" value="PROKAR_LIPOPROTEIN"/>
    <property type="match status" value="1"/>
</dbReference>
<sequence>MLFGQRIIKRTKLSHNKKYLTYSTLCLSLLLCACQKNETEQPVQTTNKTELIQQDLVLVKDGFSVAKTAFTGTLRAVNQSSIQAQVTATATAVNAQVGQAVSKGQVLVRLNNQDNAARLAQAQANLSATQAQATLAKNMMQRKKRLLDQGFISKVEYEQAAVDYQAQLENVRAQQANVNIAQKADRDGTILSPISGVITKREVESGQTVAAGQTLFEIVDPDHLEIQAKLPSDMQAALKVGQKIEYTIQGNPAQLTAVLTRISPVADPASRQIEFFAQPNETINSLSIGSFVEGSILSSTQISGQLIPLDVIQNLKDKPYVWVIRQKKIEKVNLVILEQRYRDNLAVVQGLQPGDQISRIKFNDQDLHQEVIITQK</sequence>
<feature type="domain" description="Multidrug resistance protein MdtA-like barrel-sandwich hybrid" evidence="4">
    <location>
        <begin position="79"/>
        <end position="219"/>
    </location>
</feature>
<dbReference type="OrthoDB" id="2110899at2"/>
<dbReference type="Pfam" id="PF25917">
    <property type="entry name" value="BSH_RND"/>
    <property type="match status" value="1"/>
</dbReference>
<feature type="domain" description="Multidrug resistance protein MdtA-like alpha-helical hairpin" evidence="3">
    <location>
        <begin position="119"/>
        <end position="182"/>
    </location>
</feature>
<dbReference type="InterPro" id="IPR006143">
    <property type="entry name" value="RND_pump_MFP"/>
</dbReference>
<dbReference type="NCBIfam" id="TIGR01730">
    <property type="entry name" value="RND_mfp"/>
    <property type="match status" value="1"/>
</dbReference>
<dbReference type="InterPro" id="IPR058625">
    <property type="entry name" value="MdtA-like_BSH"/>
</dbReference>
<dbReference type="Proteomes" id="UP000291380">
    <property type="component" value="Unassembled WGS sequence"/>
</dbReference>
<dbReference type="SUPFAM" id="SSF111369">
    <property type="entry name" value="HlyD-like secretion proteins"/>
    <property type="match status" value="1"/>
</dbReference>
<feature type="coiled-coil region" evidence="2">
    <location>
        <begin position="119"/>
        <end position="174"/>
    </location>
</feature>